<reference evidence="1" key="1">
    <citation type="thesis" date="2021" institute="BYU ScholarsArchive" country="Provo, UT, USA">
        <title>Applications of and Algorithms for Genome Assembly and Genomic Analyses with an Emphasis on Marine Teleosts.</title>
        <authorList>
            <person name="Pickett B.D."/>
        </authorList>
    </citation>
    <scope>NUCLEOTIDE SEQUENCE</scope>
    <source>
        <strain evidence="1">HI-2016</strain>
    </source>
</reference>
<evidence type="ECO:0000313" key="1">
    <source>
        <dbReference type="EMBL" id="KAG9347499.1"/>
    </source>
</evidence>
<protein>
    <submittedName>
        <fullName evidence="1">Uncharacterized protein</fullName>
    </submittedName>
</protein>
<keyword evidence="2" id="KW-1185">Reference proteome</keyword>
<dbReference type="Proteomes" id="UP000824540">
    <property type="component" value="Unassembled WGS sequence"/>
</dbReference>
<organism evidence="1 2">
    <name type="scientific">Albula glossodonta</name>
    <name type="common">roundjaw bonefish</name>
    <dbReference type="NCBI Taxonomy" id="121402"/>
    <lineage>
        <taxon>Eukaryota</taxon>
        <taxon>Metazoa</taxon>
        <taxon>Chordata</taxon>
        <taxon>Craniata</taxon>
        <taxon>Vertebrata</taxon>
        <taxon>Euteleostomi</taxon>
        <taxon>Actinopterygii</taxon>
        <taxon>Neopterygii</taxon>
        <taxon>Teleostei</taxon>
        <taxon>Albuliformes</taxon>
        <taxon>Albulidae</taxon>
        <taxon>Albula</taxon>
    </lineage>
</organism>
<accession>A0A8T2P5D0</accession>
<proteinExistence type="predicted"/>
<gene>
    <name evidence="1" type="ORF">JZ751_005066</name>
</gene>
<dbReference type="EMBL" id="JAFBMS010000013">
    <property type="protein sequence ID" value="KAG9347499.1"/>
    <property type="molecule type" value="Genomic_DNA"/>
</dbReference>
<sequence>MKHGSWGACVSAPHFNTQAEHSPVLTYRTALRLSQPCRRWHVSVLSPTVCSSFIELPPTLGDPAHFVNTVASHMDAAQTPIDYRMRFHIDLRLRIRPAPLLKIPAEQEVGGDI</sequence>
<name>A0A8T2P5D0_9TELE</name>
<dbReference type="AlphaFoldDB" id="A0A8T2P5D0"/>
<evidence type="ECO:0000313" key="2">
    <source>
        <dbReference type="Proteomes" id="UP000824540"/>
    </source>
</evidence>
<comment type="caution">
    <text evidence="1">The sequence shown here is derived from an EMBL/GenBank/DDBJ whole genome shotgun (WGS) entry which is preliminary data.</text>
</comment>